<dbReference type="AlphaFoldDB" id="A0A061RIX2"/>
<accession>A0A061RIX2</accession>
<feature type="compositionally biased region" description="Basic residues" evidence="1">
    <location>
        <begin position="142"/>
        <end position="152"/>
    </location>
</feature>
<protein>
    <submittedName>
        <fullName evidence="2">Polyketide cyclase</fullName>
    </submittedName>
</protein>
<gene>
    <name evidence="2" type="ORF">TSPGSL018_3615</name>
</gene>
<reference evidence="2" key="1">
    <citation type="submission" date="2014-05" db="EMBL/GenBank/DDBJ databases">
        <title>The transcriptome of the halophilic microalga Tetraselmis sp. GSL018 isolated from the Great Salt Lake, Utah.</title>
        <authorList>
            <person name="Jinkerson R.E."/>
            <person name="D'Adamo S."/>
            <person name="Posewitz M.C."/>
        </authorList>
    </citation>
    <scope>NUCLEOTIDE SEQUENCE</scope>
    <source>
        <strain evidence="2">GSL018</strain>
    </source>
</reference>
<organism evidence="2">
    <name type="scientific">Tetraselmis sp. GSL018</name>
    <dbReference type="NCBI Taxonomy" id="582737"/>
    <lineage>
        <taxon>Eukaryota</taxon>
        <taxon>Viridiplantae</taxon>
        <taxon>Chlorophyta</taxon>
        <taxon>core chlorophytes</taxon>
        <taxon>Chlorodendrophyceae</taxon>
        <taxon>Chlorodendrales</taxon>
        <taxon>Chlorodendraceae</taxon>
        <taxon>Tetraselmis</taxon>
    </lineage>
</organism>
<sequence>MWHMEVGGIEVPMGKGLSFYQFNSQGRICRVRESPEHFAKVASATPMLLRLSAPFLRRMSVLPDAGDLASMLGGELERMASSLAISAAPQQTAESPAGAPGGCCGPPSPRGGRRSRRPCGRRRAPPRARECGRALGAGAVPRGRRGVRAGPRHHGDERSPEDCGRPRQRDGGRAGRERGHPQAAVFGAKLPRGGRGVPLLLLGGNAAQGHAPWHSKDPGNVLS</sequence>
<evidence type="ECO:0000313" key="2">
    <source>
        <dbReference type="EMBL" id="JAC70679.1"/>
    </source>
</evidence>
<feature type="region of interest" description="Disordered" evidence="1">
    <location>
        <begin position="87"/>
        <end position="197"/>
    </location>
</feature>
<name>A0A061RIX2_9CHLO</name>
<feature type="compositionally biased region" description="Basic and acidic residues" evidence="1">
    <location>
        <begin position="153"/>
        <end position="180"/>
    </location>
</feature>
<proteinExistence type="predicted"/>
<dbReference type="EMBL" id="GBEZ01015490">
    <property type="protein sequence ID" value="JAC70679.1"/>
    <property type="molecule type" value="Transcribed_RNA"/>
</dbReference>
<feature type="compositionally biased region" description="Basic residues" evidence="1">
    <location>
        <begin position="111"/>
        <end position="126"/>
    </location>
</feature>
<evidence type="ECO:0000256" key="1">
    <source>
        <dbReference type="SAM" id="MobiDB-lite"/>
    </source>
</evidence>